<evidence type="ECO:0000259" key="1">
    <source>
        <dbReference type="Pfam" id="PF14432"/>
    </source>
</evidence>
<evidence type="ECO:0000313" key="2">
    <source>
        <dbReference type="EnsemblPlants" id="TraesCSU02G052500.1.cds1"/>
    </source>
</evidence>
<dbReference type="Gramene" id="TraesCAD_scaffold_063261_01G000200.1">
    <property type="protein sequence ID" value="TraesCAD_scaffold_063261_01G000200.1"/>
    <property type="gene ID" value="TraesCAD_scaffold_063261_01G000200"/>
</dbReference>
<dbReference type="Gramene" id="TraesJUL3B03G01793140.1">
    <property type="protein sequence ID" value="TraesJUL3B03G01793140.1.CDS1"/>
    <property type="gene ID" value="TraesJUL3B03G01793140"/>
</dbReference>
<dbReference type="Gramene" id="TraesSTA3B03G01766860.1">
    <property type="protein sequence ID" value="TraesSTA3B03G01766860.1.CDS1"/>
    <property type="gene ID" value="TraesSTA3B03G01766860"/>
</dbReference>
<evidence type="ECO:0000313" key="3">
    <source>
        <dbReference type="Proteomes" id="UP000019116"/>
    </source>
</evidence>
<dbReference type="OrthoDB" id="665793at2759"/>
<keyword evidence="3" id="KW-1185">Reference proteome</keyword>
<dbReference type="Gramene" id="TraesLDM3B03G01775880.1">
    <property type="protein sequence ID" value="TraesLDM3B03G01775880.1.CDS1"/>
    <property type="gene ID" value="TraesLDM3B03G01775880"/>
</dbReference>
<protein>
    <recommendedName>
        <fullName evidence="1">DYW domain-containing protein</fullName>
    </recommendedName>
</protein>
<dbReference type="STRING" id="4565.A0A3B6UAJ5"/>
<dbReference type="EnsemblPlants" id="TraesCSU02G052500.1">
    <property type="protein sequence ID" value="TraesCSU02G052500.1.cds1"/>
    <property type="gene ID" value="TraesCSU02G052500"/>
</dbReference>
<sequence>MKNLRVCRDCHLAMKLISKSENREIILRDAIRFHHFRDGSCFCADYS</sequence>
<dbReference type="Proteomes" id="UP000019116">
    <property type="component" value="Chromosome Un"/>
</dbReference>
<dbReference type="GO" id="GO:0008270">
    <property type="term" value="F:zinc ion binding"/>
    <property type="evidence" value="ECO:0007669"/>
    <property type="project" value="InterPro"/>
</dbReference>
<dbReference type="Gramene" id="TraesMAC3B03G01777500.1">
    <property type="protein sequence ID" value="TraesMAC3B03G01777500.1.CDS1"/>
    <property type="gene ID" value="TraesMAC3B03G01777500"/>
</dbReference>
<dbReference type="Gramene" id="TraesCSU03G0048000.1">
    <property type="protein sequence ID" value="TraesCSU03G0048000.1.CDS1"/>
    <property type="gene ID" value="TraesCSU03G0048000"/>
</dbReference>
<dbReference type="Gramene" id="TraesCSU02G052500.1">
    <property type="protein sequence ID" value="TraesCSU02G052500.1.cds1"/>
    <property type="gene ID" value="TraesCSU02G052500"/>
</dbReference>
<dbReference type="SMR" id="A0A3B6UAJ5"/>
<dbReference type="Gramene" id="TraesWEE_scaffold_142605_01G000200.1">
    <property type="protein sequence ID" value="TraesWEE_scaffold_142605_01G000200.1"/>
    <property type="gene ID" value="TraesWEE_scaffold_142605_01G000200"/>
</dbReference>
<reference evidence="2" key="1">
    <citation type="submission" date="2018-08" db="EMBL/GenBank/DDBJ databases">
        <authorList>
            <person name="Rossello M."/>
        </authorList>
    </citation>
    <scope>NUCLEOTIDE SEQUENCE [LARGE SCALE GENOMIC DNA]</scope>
    <source>
        <strain evidence="2">cv. Chinese Spring</strain>
    </source>
</reference>
<dbReference type="AlphaFoldDB" id="A0A3B6UAJ5"/>
<reference evidence="2" key="2">
    <citation type="submission" date="2018-10" db="UniProtKB">
        <authorList>
            <consortium name="EnsemblPlants"/>
        </authorList>
    </citation>
    <scope>IDENTIFICATION</scope>
</reference>
<feature type="domain" description="DYW" evidence="1">
    <location>
        <begin position="1"/>
        <end position="46"/>
    </location>
</feature>
<proteinExistence type="predicted"/>
<accession>A0A3B6UAJ5</accession>
<dbReference type="Gramene" id="TraesSYM3B03G01801240.1">
    <property type="protein sequence ID" value="TraesSYM3B03G01801240.1.CDS1"/>
    <property type="gene ID" value="TraesSYM3B03G01801240"/>
</dbReference>
<dbReference type="Gramene" id="TraesLAC3B03G01719330.1">
    <property type="protein sequence ID" value="TraesLAC3B03G01719330.1.CDS1"/>
    <property type="gene ID" value="TraesLAC3B03G01719330"/>
</dbReference>
<dbReference type="Gramene" id="TraesROB_scaffold_066099_01G000200.1">
    <property type="protein sequence ID" value="TraesROB_scaffold_066099_01G000200.1"/>
    <property type="gene ID" value="TraesROB_scaffold_066099_01G000200"/>
</dbReference>
<dbReference type="InterPro" id="IPR032867">
    <property type="entry name" value="DYW_dom"/>
</dbReference>
<organism evidence="2">
    <name type="scientific">Triticum aestivum</name>
    <name type="common">Wheat</name>
    <dbReference type="NCBI Taxonomy" id="4565"/>
    <lineage>
        <taxon>Eukaryota</taxon>
        <taxon>Viridiplantae</taxon>
        <taxon>Streptophyta</taxon>
        <taxon>Embryophyta</taxon>
        <taxon>Tracheophyta</taxon>
        <taxon>Spermatophyta</taxon>
        <taxon>Magnoliopsida</taxon>
        <taxon>Liliopsida</taxon>
        <taxon>Poales</taxon>
        <taxon>Poaceae</taxon>
        <taxon>BOP clade</taxon>
        <taxon>Pooideae</taxon>
        <taxon>Triticodae</taxon>
        <taxon>Triticeae</taxon>
        <taxon>Triticinae</taxon>
        <taxon>Triticum</taxon>
    </lineage>
</organism>
<name>A0A3B6UAJ5_WHEAT</name>
<dbReference type="Gramene" id="TraesARI3B03G01808500.1">
    <property type="protein sequence ID" value="TraesARI3B03G01808500.1.CDS1"/>
    <property type="gene ID" value="TraesARI3B03G01808500"/>
</dbReference>
<dbReference type="Gramene" id="TraesCLE_scaffold_200629_01G000200.1">
    <property type="protein sequence ID" value="TraesCLE_scaffold_200629_01G000200.1"/>
    <property type="gene ID" value="TraesCLE_scaffold_200629_01G000200"/>
</dbReference>
<dbReference type="Pfam" id="PF14432">
    <property type="entry name" value="DYW_deaminase"/>
    <property type="match status" value="1"/>
</dbReference>
<dbReference type="Gramene" id="TraesJAG3B03G01785410.1">
    <property type="protein sequence ID" value="TraesJAG3B03G01785410.1.CDS1"/>
    <property type="gene ID" value="TraesJAG3B03G01785410"/>
</dbReference>